<proteinExistence type="predicted"/>
<accession>A0A6C0JUJ5</accession>
<protein>
    <submittedName>
        <fullName evidence="1">Uncharacterized protein</fullName>
    </submittedName>
</protein>
<dbReference type="EMBL" id="MN740698">
    <property type="protein sequence ID" value="QHU08591.1"/>
    <property type="molecule type" value="Genomic_DNA"/>
</dbReference>
<sequence>MNVDNYDLRCTEMETSKTTKLVKFTDAEVKLDKDEDYLEMGDLDLYLTQWSTMNLRVLQAKAELCGHELEIFTVKINGGPKKIAFPWDKYTPLSECEYTPGLAARVRQCILACELTYTPCGDLYCLVSNTDGSVISMGTRVNEERTKHLIKREFRGKWGSGEDEWGITLRDARKFADAILEGASEIPLASYRFEVLLEKYYSTQDTAQASTICAFKNRFMEVFKILGYGQSIEEANKGDTQDY</sequence>
<organism evidence="1">
    <name type="scientific">viral metagenome</name>
    <dbReference type="NCBI Taxonomy" id="1070528"/>
    <lineage>
        <taxon>unclassified sequences</taxon>
        <taxon>metagenomes</taxon>
        <taxon>organismal metagenomes</taxon>
    </lineage>
</organism>
<name>A0A6C0JUJ5_9ZZZZ</name>
<evidence type="ECO:0000313" key="1">
    <source>
        <dbReference type="EMBL" id="QHU08591.1"/>
    </source>
</evidence>
<dbReference type="AlphaFoldDB" id="A0A6C0JUJ5"/>
<reference evidence="1" key="1">
    <citation type="journal article" date="2020" name="Nature">
        <title>Giant virus diversity and host interactions through global metagenomics.</title>
        <authorList>
            <person name="Schulz F."/>
            <person name="Roux S."/>
            <person name="Paez-Espino D."/>
            <person name="Jungbluth S."/>
            <person name="Walsh D.A."/>
            <person name="Denef V.J."/>
            <person name="McMahon K.D."/>
            <person name="Konstantinidis K.T."/>
            <person name="Eloe-Fadrosh E.A."/>
            <person name="Kyrpides N.C."/>
            <person name="Woyke T."/>
        </authorList>
    </citation>
    <scope>NUCLEOTIDE SEQUENCE</scope>
    <source>
        <strain evidence="1">GVMAG-S-1063924-116</strain>
    </source>
</reference>